<evidence type="ECO:0000256" key="3">
    <source>
        <dbReference type="ARBA" id="ARBA00022884"/>
    </source>
</evidence>
<keyword evidence="5 7" id="KW-0687">Ribonucleoprotein</keyword>
<dbReference type="HAMAP" id="MF_00500">
    <property type="entry name" value="Ribosomal_bS20"/>
    <property type="match status" value="1"/>
</dbReference>
<evidence type="ECO:0000313" key="9">
    <source>
        <dbReference type="EMBL" id="MDO8167946.1"/>
    </source>
</evidence>
<name>A0ABT9DEE6_9MOLU</name>
<evidence type="ECO:0000256" key="1">
    <source>
        <dbReference type="ARBA" id="ARBA00007634"/>
    </source>
</evidence>
<dbReference type="Gene3D" id="1.20.58.110">
    <property type="entry name" value="Ribosomal protein S20"/>
    <property type="match status" value="1"/>
</dbReference>
<feature type="region of interest" description="Disordered" evidence="8">
    <location>
        <begin position="1"/>
        <end position="20"/>
    </location>
</feature>
<dbReference type="Proteomes" id="UP001172036">
    <property type="component" value="Unassembled WGS sequence"/>
</dbReference>
<dbReference type="PANTHER" id="PTHR33398">
    <property type="entry name" value="30S RIBOSOMAL PROTEIN S20"/>
    <property type="match status" value="1"/>
</dbReference>
<keyword evidence="4 7" id="KW-0689">Ribosomal protein</keyword>
<evidence type="ECO:0000313" key="10">
    <source>
        <dbReference type="Proteomes" id="UP001172036"/>
    </source>
</evidence>
<keyword evidence="10" id="KW-1185">Reference proteome</keyword>
<evidence type="ECO:0000256" key="2">
    <source>
        <dbReference type="ARBA" id="ARBA00022730"/>
    </source>
</evidence>
<evidence type="ECO:0000256" key="6">
    <source>
        <dbReference type="ARBA" id="ARBA00035136"/>
    </source>
</evidence>
<comment type="function">
    <text evidence="7">Binds directly to 16S ribosomal RNA.</text>
</comment>
<dbReference type="SUPFAM" id="SSF46992">
    <property type="entry name" value="Ribosomal protein S20"/>
    <property type="match status" value="1"/>
</dbReference>
<keyword evidence="3 7" id="KW-0694">RNA-binding</keyword>
<protein>
    <recommendedName>
        <fullName evidence="6 7">Small ribosomal subunit protein bS20</fullName>
    </recommendedName>
</protein>
<evidence type="ECO:0000256" key="4">
    <source>
        <dbReference type="ARBA" id="ARBA00022980"/>
    </source>
</evidence>
<evidence type="ECO:0000256" key="8">
    <source>
        <dbReference type="SAM" id="MobiDB-lite"/>
    </source>
</evidence>
<dbReference type="GO" id="GO:0005840">
    <property type="term" value="C:ribosome"/>
    <property type="evidence" value="ECO:0007669"/>
    <property type="project" value="UniProtKB-KW"/>
</dbReference>
<reference evidence="9 10" key="1">
    <citation type="journal article" date="2023" name="Int. J. Syst. Evol. Microbiol.">
        <title>The observation of taxonomic boundaries for the 16SrII and 16SrXXV phytoplasmas using genome-based delimitation.</title>
        <authorList>
            <person name="Rodrigues Jardim B."/>
            <person name="Tran-Nguyen L.T.T."/>
            <person name="Gambley C."/>
            <person name="Al-Sadi A.M."/>
            <person name="Al-Subhi A.M."/>
            <person name="Foissac X."/>
            <person name="Salar P."/>
            <person name="Cai H."/>
            <person name="Yang J.Y."/>
            <person name="Davis R."/>
            <person name="Jones L."/>
            <person name="Rodoni B."/>
            <person name="Constable F.E."/>
        </authorList>
    </citation>
    <scope>NUCLEOTIDE SEQUENCE [LARGE SCALE GENOMIC DNA]</scope>
    <source>
        <strain evidence="9">BAWM-155c</strain>
    </source>
</reference>
<proteinExistence type="inferred from homology"/>
<dbReference type="InterPro" id="IPR002583">
    <property type="entry name" value="Ribosomal_bS20"/>
</dbReference>
<evidence type="ECO:0000256" key="7">
    <source>
        <dbReference type="HAMAP-Rule" id="MF_00500"/>
    </source>
</evidence>
<dbReference type="NCBIfam" id="TIGR00029">
    <property type="entry name" value="S20"/>
    <property type="match status" value="1"/>
</dbReference>
<dbReference type="RefSeq" id="WP_304515148.1">
    <property type="nucleotide sequence ID" value="NZ_JAOSID010000001.1"/>
</dbReference>
<organism evidence="9 10">
    <name type="scientific">Candidatus Phytoplasma melaleucae</name>
    <dbReference type="NCBI Taxonomy" id="2982630"/>
    <lineage>
        <taxon>Bacteria</taxon>
        <taxon>Bacillati</taxon>
        <taxon>Mycoplasmatota</taxon>
        <taxon>Mollicutes</taxon>
        <taxon>Acholeplasmatales</taxon>
        <taxon>Acholeplasmataceae</taxon>
        <taxon>Candidatus Phytoplasma</taxon>
    </lineage>
</organism>
<accession>A0ABT9DEE6</accession>
<feature type="compositionally biased region" description="Basic residues" evidence="8">
    <location>
        <begin position="1"/>
        <end position="11"/>
    </location>
</feature>
<dbReference type="PANTHER" id="PTHR33398:SF1">
    <property type="entry name" value="SMALL RIBOSOMAL SUBUNIT PROTEIN BS20C"/>
    <property type="match status" value="1"/>
</dbReference>
<dbReference type="Pfam" id="PF01649">
    <property type="entry name" value="Ribosomal_S20p"/>
    <property type="match status" value="1"/>
</dbReference>
<dbReference type="InterPro" id="IPR036510">
    <property type="entry name" value="Ribosomal_bS20_sf"/>
</dbReference>
<gene>
    <name evidence="7 9" type="primary">rpsT</name>
    <name evidence="9" type="ORF">OC680_00410</name>
</gene>
<evidence type="ECO:0000256" key="5">
    <source>
        <dbReference type="ARBA" id="ARBA00023274"/>
    </source>
</evidence>
<comment type="caution">
    <text evidence="9">The sequence shown here is derived from an EMBL/GenBank/DDBJ whole genome shotgun (WGS) entry which is preliminary data.</text>
</comment>
<comment type="similarity">
    <text evidence="1 7">Belongs to the bacterial ribosomal protein bS20 family.</text>
</comment>
<keyword evidence="2 7" id="KW-0699">rRNA-binding</keyword>
<sequence>MANIKQQKKRNKTNETRRLRNAAFKASVRTAVKRFKNYVTSVEEEKATLFLRLVHKKLDKSLSKGVFGANFVARQKSRLSKLFNNMQT</sequence>
<dbReference type="EMBL" id="JAOSID010000001">
    <property type="protein sequence ID" value="MDO8167946.1"/>
    <property type="molecule type" value="Genomic_DNA"/>
</dbReference>